<reference evidence="1" key="1">
    <citation type="journal article" date="2020" name="Stud. Mycol.">
        <title>101 Dothideomycetes genomes: a test case for predicting lifestyles and emergence of pathogens.</title>
        <authorList>
            <person name="Haridas S."/>
            <person name="Albert R."/>
            <person name="Binder M."/>
            <person name="Bloem J."/>
            <person name="Labutti K."/>
            <person name="Salamov A."/>
            <person name="Andreopoulos B."/>
            <person name="Baker S."/>
            <person name="Barry K."/>
            <person name="Bills G."/>
            <person name="Bluhm B."/>
            <person name="Cannon C."/>
            <person name="Castanera R."/>
            <person name="Culley D."/>
            <person name="Daum C."/>
            <person name="Ezra D."/>
            <person name="Gonzalez J."/>
            <person name="Henrissat B."/>
            <person name="Kuo A."/>
            <person name="Liang C."/>
            <person name="Lipzen A."/>
            <person name="Lutzoni F."/>
            <person name="Magnuson J."/>
            <person name="Mondo S."/>
            <person name="Nolan M."/>
            <person name="Ohm R."/>
            <person name="Pangilinan J."/>
            <person name="Park H.-J."/>
            <person name="Ramirez L."/>
            <person name="Alfaro M."/>
            <person name="Sun H."/>
            <person name="Tritt A."/>
            <person name="Yoshinaga Y."/>
            <person name="Zwiers L.-H."/>
            <person name="Turgeon B."/>
            <person name="Goodwin S."/>
            <person name="Spatafora J."/>
            <person name="Crous P."/>
            <person name="Grigoriev I."/>
        </authorList>
    </citation>
    <scope>NUCLEOTIDE SEQUENCE</scope>
    <source>
        <strain evidence="1">CBS 113979</strain>
    </source>
</reference>
<keyword evidence="2" id="KW-1185">Reference proteome</keyword>
<dbReference type="OrthoDB" id="3944494at2759"/>
<sequence>MQLIDSGQAQDLTACIKGVRDSWLLHDTPGPVGELLATRLLGFRIARNTVNQAQVRWHADEETIVHKVKAAREVLEQDICLGIGAVPQYDLSQLVDNWDASSPRQSFLTESRNASQIGSGQTWL</sequence>
<accession>A0A6G1GID2</accession>
<dbReference type="Proteomes" id="UP000800041">
    <property type="component" value="Unassembled WGS sequence"/>
</dbReference>
<evidence type="ECO:0000313" key="2">
    <source>
        <dbReference type="Proteomes" id="UP000800041"/>
    </source>
</evidence>
<gene>
    <name evidence="1" type="ORF">K402DRAFT_399284</name>
</gene>
<name>A0A6G1GID2_9PEZI</name>
<dbReference type="EMBL" id="ML977255">
    <property type="protein sequence ID" value="KAF1980590.1"/>
    <property type="molecule type" value="Genomic_DNA"/>
</dbReference>
<evidence type="ECO:0000313" key="1">
    <source>
        <dbReference type="EMBL" id="KAF1980590.1"/>
    </source>
</evidence>
<dbReference type="AlphaFoldDB" id="A0A6G1GID2"/>
<feature type="non-terminal residue" evidence="1">
    <location>
        <position position="124"/>
    </location>
</feature>
<proteinExistence type="predicted"/>
<protein>
    <submittedName>
        <fullName evidence="1">Uncharacterized protein</fullName>
    </submittedName>
</protein>
<organism evidence="1 2">
    <name type="scientific">Aulographum hederae CBS 113979</name>
    <dbReference type="NCBI Taxonomy" id="1176131"/>
    <lineage>
        <taxon>Eukaryota</taxon>
        <taxon>Fungi</taxon>
        <taxon>Dikarya</taxon>
        <taxon>Ascomycota</taxon>
        <taxon>Pezizomycotina</taxon>
        <taxon>Dothideomycetes</taxon>
        <taxon>Pleosporomycetidae</taxon>
        <taxon>Aulographales</taxon>
        <taxon>Aulographaceae</taxon>
    </lineage>
</organism>